<keyword evidence="2" id="KW-0472">Membrane</keyword>
<dbReference type="AlphaFoldDB" id="A0AAD1X5S7"/>
<dbReference type="EMBL" id="CAMPGE010000051">
    <property type="protein sequence ID" value="CAI2358771.1"/>
    <property type="molecule type" value="Genomic_DNA"/>
</dbReference>
<name>A0AAD1X5S7_EUPCR</name>
<proteinExistence type="predicted"/>
<evidence type="ECO:0000313" key="4">
    <source>
        <dbReference type="Proteomes" id="UP001295684"/>
    </source>
</evidence>
<feature type="compositionally biased region" description="Basic and acidic residues" evidence="1">
    <location>
        <begin position="600"/>
        <end position="616"/>
    </location>
</feature>
<sequence>MGQTLGNAIKSFDAFSQPVGFSRNKKHIYSHWCASIVKILILAIVVGFLVVMIIEPIEPETSADVTTKTTNCPTRRQLGQTQDPILYDGGTPQTVYSDIEANMDYWIEEWDEVDSAITSTREILPFQSGFNMAFCLNRPYDAEQYAALSTLYANSAGLGLAGIVPCTASMFHESLEAEFNANYLGFCVCIDNNADISFKGNQLHSSPYFLASVLSNAPCDDCGHQNGYWDGISMTIFSVDGYYIPFANPSIGYRFRKTKYYSSYWDSSEAFLTIKETIVKALDGRVEKFYSLERKTYSNVYKTDTYSFMFMFQAHDTIHHIEEVPSLLWTVPSSRNLNTVTNADGTTTTTTTSKTKVETREMAIYYKILYMVSNMGGLYSFLMLIAGLLIRPLINRMFEIDIVNDAHLANQKGLSFIQSKEEQNRASLKNLKKALHLKGGTALEQKINQDMRSSVAENQLLMNDGGEEVKQHNSKKHNGMINEGGSQVMQPVGRAQAVIQENPGGSAQIKQQPNSVSQAQSRMPAKYYTFKDLCCCRSGSNRGGSSKDMKRRFMYELKALDAERDIINIVGKVLAMENKTAMMEFSLNSLLSNQGASSTDSKEDNNFRVAKEEKASNKSVTMSQSEIIAKAKSIVQGKAAGTSINKIVEQEISQIKEDIMGKEARNNMM</sequence>
<keyword evidence="2" id="KW-1133">Transmembrane helix</keyword>
<feature type="transmembrane region" description="Helical" evidence="2">
    <location>
        <begin position="368"/>
        <end position="390"/>
    </location>
</feature>
<feature type="transmembrane region" description="Helical" evidence="2">
    <location>
        <begin position="32"/>
        <end position="54"/>
    </location>
</feature>
<evidence type="ECO:0000313" key="3">
    <source>
        <dbReference type="EMBL" id="CAI2358771.1"/>
    </source>
</evidence>
<dbReference type="Proteomes" id="UP001295684">
    <property type="component" value="Unassembled WGS sequence"/>
</dbReference>
<feature type="region of interest" description="Disordered" evidence="1">
    <location>
        <begin position="593"/>
        <end position="622"/>
    </location>
</feature>
<gene>
    <name evidence="3" type="ORF">ECRASSUSDP1_LOCUS54</name>
</gene>
<keyword evidence="4" id="KW-1185">Reference proteome</keyword>
<comment type="caution">
    <text evidence="3">The sequence shown here is derived from an EMBL/GenBank/DDBJ whole genome shotgun (WGS) entry which is preliminary data.</text>
</comment>
<evidence type="ECO:0000256" key="1">
    <source>
        <dbReference type="SAM" id="MobiDB-lite"/>
    </source>
</evidence>
<accession>A0AAD1X5S7</accession>
<reference evidence="3" key="1">
    <citation type="submission" date="2023-07" db="EMBL/GenBank/DDBJ databases">
        <authorList>
            <consortium name="AG Swart"/>
            <person name="Singh M."/>
            <person name="Singh A."/>
            <person name="Seah K."/>
            <person name="Emmerich C."/>
        </authorList>
    </citation>
    <scope>NUCLEOTIDE SEQUENCE</scope>
    <source>
        <strain evidence="3">DP1</strain>
    </source>
</reference>
<evidence type="ECO:0000256" key="2">
    <source>
        <dbReference type="SAM" id="Phobius"/>
    </source>
</evidence>
<keyword evidence="2" id="KW-0812">Transmembrane</keyword>
<protein>
    <submittedName>
        <fullName evidence="3">Uncharacterized protein</fullName>
    </submittedName>
</protein>
<organism evidence="3 4">
    <name type="scientific">Euplotes crassus</name>
    <dbReference type="NCBI Taxonomy" id="5936"/>
    <lineage>
        <taxon>Eukaryota</taxon>
        <taxon>Sar</taxon>
        <taxon>Alveolata</taxon>
        <taxon>Ciliophora</taxon>
        <taxon>Intramacronucleata</taxon>
        <taxon>Spirotrichea</taxon>
        <taxon>Hypotrichia</taxon>
        <taxon>Euplotida</taxon>
        <taxon>Euplotidae</taxon>
        <taxon>Moneuplotes</taxon>
    </lineage>
</organism>